<keyword evidence="2" id="KW-1185">Reference proteome</keyword>
<dbReference type="OrthoDB" id="573082at2"/>
<proteinExistence type="predicted"/>
<gene>
    <name evidence="1" type="ORF">SAMN05444372_112173</name>
</gene>
<dbReference type="AlphaFoldDB" id="A0A1M5PEF1"/>
<reference evidence="2" key="1">
    <citation type="submission" date="2016-11" db="EMBL/GenBank/DDBJ databases">
        <authorList>
            <person name="Varghese N."/>
            <person name="Submissions S."/>
        </authorList>
    </citation>
    <scope>NUCLEOTIDE SEQUENCE [LARGE SCALE GENOMIC DNA]</scope>
    <source>
        <strain evidence="2">DSM 17659</strain>
    </source>
</reference>
<dbReference type="InterPro" id="IPR009241">
    <property type="entry name" value="HigB-like"/>
</dbReference>
<organism evidence="1 2">
    <name type="scientific">Flavobacterium micromati</name>
    <dbReference type="NCBI Taxonomy" id="229205"/>
    <lineage>
        <taxon>Bacteria</taxon>
        <taxon>Pseudomonadati</taxon>
        <taxon>Bacteroidota</taxon>
        <taxon>Flavobacteriia</taxon>
        <taxon>Flavobacteriales</taxon>
        <taxon>Flavobacteriaceae</taxon>
        <taxon>Flavobacterium</taxon>
    </lineage>
</organism>
<dbReference type="EMBL" id="FQWF01000012">
    <property type="protein sequence ID" value="SHH00132.1"/>
    <property type="molecule type" value="Genomic_DNA"/>
</dbReference>
<dbReference type="Proteomes" id="UP000184020">
    <property type="component" value="Unassembled WGS sequence"/>
</dbReference>
<evidence type="ECO:0000313" key="2">
    <source>
        <dbReference type="Proteomes" id="UP000184020"/>
    </source>
</evidence>
<dbReference type="RefSeq" id="WP_139257397.1">
    <property type="nucleotide sequence ID" value="NZ_FQWF01000012.1"/>
</dbReference>
<sequence length="70" mass="8068">MTGTDGLFEIRIELGGNIFRVFCCFDEGKLVVLFNGFQKKTHKTPKGEIEKAEKLKHEYFKSKDGNRKSK</sequence>
<name>A0A1M5PEF1_9FLAO</name>
<dbReference type="STRING" id="229205.SAMN05444372_112173"/>
<dbReference type="Pfam" id="PF05973">
    <property type="entry name" value="Gp49"/>
    <property type="match status" value="1"/>
</dbReference>
<protein>
    <submittedName>
        <fullName evidence="1">Phage derived protein Gp49-like</fullName>
    </submittedName>
</protein>
<accession>A0A1M5PEF1</accession>
<evidence type="ECO:0000313" key="1">
    <source>
        <dbReference type="EMBL" id="SHH00132.1"/>
    </source>
</evidence>